<keyword evidence="3" id="KW-1185">Reference proteome</keyword>
<dbReference type="EMBL" id="CP036291">
    <property type="protein sequence ID" value="QDU86980.1"/>
    <property type="molecule type" value="Genomic_DNA"/>
</dbReference>
<dbReference type="InterPro" id="IPR007712">
    <property type="entry name" value="RelE/ParE_toxin"/>
</dbReference>
<dbReference type="RefSeq" id="WP_145280704.1">
    <property type="nucleotide sequence ID" value="NZ_CP036291.1"/>
</dbReference>
<protein>
    <submittedName>
        <fullName evidence="2">Toxin ParE</fullName>
    </submittedName>
</protein>
<dbReference type="InterPro" id="IPR035093">
    <property type="entry name" value="RelE/ParE_toxin_dom_sf"/>
</dbReference>
<evidence type="ECO:0000313" key="3">
    <source>
        <dbReference type="Proteomes" id="UP000317429"/>
    </source>
</evidence>
<evidence type="ECO:0000313" key="2">
    <source>
        <dbReference type="EMBL" id="QDU86980.1"/>
    </source>
</evidence>
<gene>
    <name evidence="2" type="primary">parE</name>
    <name evidence="2" type="ORF">Pla175_03340</name>
</gene>
<dbReference type="Proteomes" id="UP000317429">
    <property type="component" value="Chromosome"/>
</dbReference>
<dbReference type="AlphaFoldDB" id="A0A518D680"/>
<evidence type="ECO:0000256" key="1">
    <source>
        <dbReference type="ARBA" id="ARBA00022649"/>
    </source>
</evidence>
<dbReference type="KEGG" id="pnd:Pla175_03340"/>
<keyword evidence="1" id="KW-1277">Toxin-antitoxin system</keyword>
<dbReference type="Gene3D" id="3.30.2310.20">
    <property type="entry name" value="RelE-like"/>
    <property type="match status" value="1"/>
</dbReference>
<sequence>MSPQLSAEVRLTQRALADLREILDYSTQEWGERTAQGYLDDLEAGLVRIAVQPESLATFPGLADHMRFYRVNKHLLICDVEPTSVVVLTVIHASRDIPNRLAELAPLLARKVESLHRNLRGRE</sequence>
<dbReference type="Pfam" id="PF05016">
    <property type="entry name" value="ParE_toxin"/>
    <property type="match status" value="1"/>
</dbReference>
<dbReference type="OrthoDB" id="282948at2"/>
<proteinExistence type="predicted"/>
<organism evidence="2 3">
    <name type="scientific">Pirellulimonas nuda</name>
    <dbReference type="NCBI Taxonomy" id="2528009"/>
    <lineage>
        <taxon>Bacteria</taxon>
        <taxon>Pseudomonadati</taxon>
        <taxon>Planctomycetota</taxon>
        <taxon>Planctomycetia</taxon>
        <taxon>Pirellulales</taxon>
        <taxon>Lacipirellulaceae</taxon>
        <taxon>Pirellulimonas</taxon>
    </lineage>
</organism>
<name>A0A518D680_9BACT</name>
<reference evidence="2 3" key="1">
    <citation type="submission" date="2019-02" db="EMBL/GenBank/DDBJ databases">
        <title>Deep-cultivation of Planctomycetes and their phenomic and genomic characterization uncovers novel biology.</title>
        <authorList>
            <person name="Wiegand S."/>
            <person name="Jogler M."/>
            <person name="Boedeker C."/>
            <person name="Pinto D."/>
            <person name="Vollmers J."/>
            <person name="Rivas-Marin E."/>
            <person name="Kohn T."/>
            <person name="Peeters S.H."/>
            <person name="Heuer A."/>
            <person name="Rast P."/>
            <person name="Oberbeckmann S."/>
            <person name="Bunk B."/>
            <person name="Jeske O."/>
            <person name="Meyerdierks A."/>
            <person name="Storesund J.E."/>
            <person name="Kallscheuer N."/>
            <person name="Luecker S."/>
            <person name="Lage O.M."/>
            <person name="Pohl T."/>
            <person name="Merkel B.J."/>
            <person name="Hornburger P."/>
            <person name="Mueller R.-W."/>
            <person name="Bruemmer F."/>
            <person name="Labrenz M."/>
            <person name="Spormann A.M."/>
            <person name="Op den Camp H."/>
            <person name="Overmann J."/>
            <person name="Amann R."/>
            <person name="Jetten M.S.M."/>
            <person name="Mascher T."/>
            <person name="Medema M.H."/>
            <person name="Devos D.P."/>
            <person name="Kaster A.-K."/>
            <person name="Ovreas L."/>
            <person name="Rohde M."/>
            <person name="Galperin M.Y."/>
            <person name="Jogler C."/>
        </authorList>
    </citation>
    <scope>NUCLEOTIDE SEQUENCE [LARGE SCALE GENOMIC DNA]</scope>
    <source>
        <strain evidence="2 3">Pla175</strain>
    </source>
</reference>
<accession>A0A518D680</accession>